<sequence>MVMANHRNDLELATCPIWIGQGEHDIVSQSEDVYRGFEIMLFYPIEPIDEVLRDRIIRHPFKAQTFPESILYLAGLASSWWYALNAPSIFIDDEGKIHELAASLDLVKLLTFFARHVDQPVDVGGPSVDHSKVPSRGGCCSKVREEAFNNCYSEEGATKVRIVAPGSTSRHKAKKQKQEGLRSMSSQGSVPHLLTSTPKGVRTSVLKHDMSKLENNLSKAQKNQDEEGSQVMKDLRVEGRRFSKELSTLHDVAKSLEDSRKELTEEEALSFVEAIRLRDVEGLTDRLKVVDLEWTELVKDFFLLAVKKLISSDHFNQAMVTCNRKLWFLIFDEAAKAFKKVEFRYISLLLEDAGKSLRELSAIEPPACQESASAPQ</sequence>
<proteinExistence type="predicted"/>
<gene>
    <name evidence="3" type="ORF">Tci_045765</name>
</gene>
<evidence type="ECO:0000313" key="3">
    <source>
        <dbReference type="EMBL" id="GEU73787.1"/>
    </source>
</evidence>
<feature type="compositionally biased region" description="Polar residues" evidence="2">
    <location>
        <begin position="183"/>
        <end position="198"/>
    </location>
</feature>
<evidence type="ECO:0000256" key="2">
    <source>
        <dbReference type="SAM" id="MobiDB-lite"/>
    </source>
</evidence>
<evidence type="ECO:0000256" key="1">
    <source>
        <dbReference type="SAM" id="Coils"/>
    </source>
</evidence>
<accession>A0A6L2MKK2</accession>
<keyword evidence="1" id="KW-0175">Coiled coil</keyword>
<dbReference type="AlphaFoldDB" id="A0A6L2MKK2"/>
<protein>
    <submittedName>
        <fullName evidence="3">Uncharacterized protein</fullName>
    </submittedName>
</protein>
<comment type="caution">
    <text evidence="3">The sequence shown here is derived from an EMBL/GenBank/DDBJ whole genome shotgun (WGS) entry which is preliminary data.</text>
</comment>
<feature type="region of interest" description="Disordered" evidence="2">
    <location>
        <begin position="164"/>
        <end position="201"/>
    </location>
</feature>
<name>A0A6L2MKK2_TANCI</name>
<feature type="coiled-coil region" evidence="1">
    <location>
        <begin position="203"/>
        <end position="266"/>
    </location>
</feature>
<organism evidence="3">
    <name type="scientific">Tanacetum cinerariifolium</name>
    <name type="common">Dalmatian daisy</name>
    <name type="synonym">Chrysanthemum cinerariifolium</name>
    <dbReference type="NCBI Taxonomy" id="118510"/>
    <lineage>
        <taxon>Eukaryota</taxon>
        <taxon>Viridiplantae</taxon>
        <taxon>Streptophyta</taxon>
        <taxon>Embryophyta</taxon>
        <taxon>Tracheophyta</taxon>
        <taxon>Spermatophyta</taxon>
        <taxon>Magnoliopsida</taxon>
        <taxon>eudicotyledons</taxon>
        <taxon>Gunneridae</taxon>
        <taxon>Pentapetalae</taxon>
        <taxon>asterids</taxon>
        <taxon>campanulids</taxon>
        <taxon>Asterales</taxon>
        <taxon>Asteraceae</taxon>
        <taxon>Asteroideae</taxon>
        <taxon>Anthemideae</taxon>
        <taxon>Anthemidinae</taxon>
        <taxon>Tanacetum</taxon>
    </lineage>
</organism>
<dbReference type="EMBL" id="BKCJ010006757">
    <property type="protein sequence ID" value="GEU73787.1"/>
    <property type="molecule type" value="Genomic_DNA"/>
</dbReference>
<reference evidence="3" key="1">
    <citation type="journal article" date="2019" name="Sci. Rep.">
        <title>Draft genome of Tanacetum cinerariifolium, the natural source of mosquito coil.</title>
        <authorList>
            <person name="Yamashiro T."/>
            <person name="Shiraishi A."/>
            <person name="Satake H."/>
            <person name="Nakayama K."/>
        </authorList>
    </citation>
    <scope>NUCLEOTIDE SEQUENCE</scope>
</reference>